<dbReference type="InterPro" id="IPR038731">
    <property type="entry name" value="RgtA/B/C-like"/>
</dbReference>
<feature type="transmembrane region" description="Helical" evidence="8">
    <location>
        <begin position="359"/>
        <end position="381"/>
    </location>
</feature>
<feature type="transmembrane region" description="Helical" evidence="8">
    <location>
        <begin position="393"/>
        <end position="413"/>
    </location>
</feature>
<feature type="transmembrane region" description="Helical" evidence="8">
    <location>
        <begin position="255"/>
        <end position="277"/>
    </location>
</feature>
<evidence type="ECO:0000259" key="9">
    <source>
        <dbReference type="Pfam" id="PF13231"/>
    </source>
</evidence>
<dbReference type="Proteomes" id="UP000664277">
    <property type="component" value="Unassembled WGS sequence"/>
</dbReference>
<dbReference type="GO" id="GO:0005886">
    <property type="term" value="C:plasma membrane"/>
    <property type="evidence" value="ECO:0007669"/>
    <property type="project" value="UniProtKB-SubCell"/>
</dbReference>
<dbReference type="Pfam" id="PF13231">
    <property type="entry name" value="PMT_2"/>
    <property type="match status" value="1"/>
</dbReference>
<evidence type="ECO:0000256" key="4">
    <source>
        <dbReference type="ARBA" id="ARBA00022679"/>
    </source>
</evidence>
<keyword evidence="6 8" id="KW-1133">Transmembrane helix</keyword>
<accession>A0A8J7PBZ8</accession>
<reference evidence="10" key="1">
    <citation type="submission" date="2021-02" db="EMBL/GenBank/DDBJ databases">
        <title>Genome-Resolved Metagenomics of a Microbial Community Performing Photosynthetic Biological Nutrient Removal.</title>
        <authorList>
            <person name="Mcdaniel E.A."/>
        </authorList>
    </citation>
    <scope>NUCLEOTIDE SEQUENCE</scope>
    <source>
        <strain evidence="10">UWPOB_OBS1</strain>
    </source>
</reference>
<dbReference type="AlphaFoldDB" id="A0A8J7PBZ8"/>
<feature type="transmembrane region" description="Helical" evidence="8">
    <location>
        <begin position="85"/>
        <end position="102"/>
    </location>
</feature>
<dbReference type="GO" id="GO:0010041">
    <property type="term" value="P:response to iron(III) ion"/>
    <property type="evidence" value="ECO:0007669"/>
    <property type="project" value="TreeGrafter"/>
</dbReference>
<keyword evidence="5 8" id="KW-0812">Transmembrane</keyword>
<evidence type="ECO:0000256" key="2">
    <source>
        <dbReference type="ARBA" id="ARBA00022475"/>
    </source>
</evidence>
<evidence type="ECO:0000256" key="3">
    <source>
        <dbReference type="ARBA" id="ARBA00022676"/>
    </source>
</evidence>
<dbReference type="EMBL" id="JAFLCK010000007">
    <property type="protein sequence ID" value="MBN8660056.1"/>
    <property type="molecule type" value="Genomic_DNA"/>
</dbReference>
<dbReference type="GO" id="GO:0016763">
    <property type="term" value="F:pentosyltransferase activity"/>
    <property type="evidence" value="ECO:0007669"/>
    <property type="project" value="TreeGrafter"/>
</dbReference>
<evidence type="ECO:0000256" key="8">
    <source>
        <dbReference type="SAM" id="Phobius"/>
    </source>
</evidence>
<dbReference type="InterPro" id="IPR050297">
    <property type="entry name" value="LipidA_mod_glycosyltrf_83"/>
</dbReference>
<name>A0A8J7PBZ8_9BACT</name>
<evidence type="ECO:0000256" key="5">
    <source>
        <dbReference type="ARBA" id="ARBA00022692"/>
    </source>
</evidence>
<keyword evidence="4" id="KW-0808">Transferase</keyword>
<gene>
    <name evidence="10" type="ORF">J0M35_06805</name>
</gene>
<protein>
    <submittedName>
        <fullName evidence="10">Glycosyltransferase family 39 protein</fullName>
    </submittedName>
</protein>
<feature type="transmembrane region" description="Helical" evidence="8">
    <location>
        <begin position="420"/>
        <end position="438"/>
    </location>
</feature>
<evidence type="ECO:0000256" key="6">
    <source>
        <dbReference type="ARBA" id="ARBA00022989"/>
    </source>
</evidence>
<evidence type="ECO:0000313" key="10">
    <source>
        <dbReference type="EMBL" id="MBN8660056.1"/>
    </source>
</evidence>
<comment type="subcellular location">
    <subcellularLocation>
        <location evidence="1">Cell membrane</location>
        <topology evidence="1">Multi-pass membrane protein</topology>
    </subcellularLocation>
</comment>
<sequence length="537" mass="59815">MSKSLVFIPVLLLCAFVIFARLGDYPLFNPDEALYAEPAREMLVIGDYVTTYLNYVVRFTKPPLVIWAMALFMKIFGVSEFAARFFGASCGLALIGVTYAFVLRYVGLFAAVIASFSLVLAPLYLGTAREAITDMPLSLFMAWAQFLFFRAMHDKTSKAAFLAWILLGLAVMTKGPVGLVVPGAIVGIYILLTGNILEKIKRLRLVTGLFIVAIIALPWFATEIYVTKGAYFNEFIMRENVERFTANVDAHKQPVWYHLLAMLIGFLPFSVYVPVLLKDGIGALKSKFKEQKDLKLLNDLDETASLRLYCAIWVLFTLAFYSISVSKLLPYTLPAFPALALLTADCLDRHIKNNKFAPLAAPLLLIVGAMAAVGISAPKLISFIRDCPPELSPLITGFAGFAGFAAFIALALLRLKRRQAAFLFFAVAMTLGLNYYMVRVLPLVSARWEGGLPELSRFAGASTLPILVYDMRKPGVPFYSLRRVENFNNHNLFLKRLTELPKAYILARTRHRDLLLAAGLKEVRSQGSFSLFIWGQN</sequence>
<evidence type="ECO:0000313" key="11">
    <source>
        <dbReference type="Proteomes" id="UP000664277"/>
    </source>
</evidence>
<keyword evidence="3" id="KW-0328">Glycosyltransferase</keyword>
<feature type="domain" description="Glycosyltransferase RgtA/B/C/D-like" evidence="9">
    <location>
        <begin position="61"/>
        <end position="219"/>
    </location>
</feature>
<evidence type="ECO:0000256" key="7">
    <source>
        <dbReference type="ARBA" id="ARBA00023136"/>
    </source>
</evidence>
<dbReference type="PANTHER" id="PTHR33908:SF3">
    <property type="entry name" value="UNDECAPRENYL PHOSPHATE-ALPHA-4-AMINO-4-DEOXY-L-ARABINOSE ARABINOSYL TRANSFERASE"/>
    <property type="match status" value="1"/>
</dbReference>
<proteinExistence type="predicted"/>
<evidence type="ECO:0000256" key="1">
    <source>
        <dbReference type="ARBA" id="ARBA00004651"/>
    </source>
</evidence>
<keyword evidence="7 8" id="KW-0472">Membrane</keyword>
<comment type="caution">
    <text evidence="10">The sequence shown here is derived from an EMBL/GenBank/DDBJ whole genome shotgun (WGS) entry which is preliminary data.</text>
</comment>
<dbReference type="GO" id="GO:0009103">
    <property type="term" value="P:lipopolysaccharide biosynthetic process"/>
    <property type="evidence" value="ECO:0007669"/>
    <property type="project" value="UniProtKB-ARBA"/>
</dbReference>
<organism evidence="10 11">
    <name type="scientific">Candidatus Obscuribacter phosphatis</name>
    <dbReference type="NCBI Taxonomy" id="1906157"/>
    <lineage>
        <taxon>Bacteria</taxon>
        <taxon>Bacillati</taxon>
        <taxon>Candidatus Melainabacteria</taxon>
        <taxon>Candidatus Obscuribacterales</taxon>
        <taxon>Candidatus Obscuribacteraceae</taxon>
        <taxon>Candidatus Obscuribacter</taxon>
    </lineage>
</organism>
<keyword evidence="2" id="KW-1003">Cell membrane</keyword>
<feature type="transmembrane region" description="Helical" evidence="8">
    <location>
        <begin position="108"/>
        <end position="125"/>
    </location>
</feature>
<feature type="transmembrane region" description="Helical" evidence="8">
    <location>
        <begin position="159"/>
        <end position="191"/>
    </location>
</feature>
<feature type="transmembrane region" description="Helical" evidence="8">
    <location>
        <begin position="203"/>
        <end position="221"/>
    </location>
</feature>
<dbReference type="PANTHER" id="PTHR33908">
    <property type="entry name" value="MANNOSYLTRANSFERASE YKCB-RELATED"/>
    <property type="match status" value="1"/>
</dbReference>